<dbReference type="GO" id="GO:0004674">
    <property type="term" value="F:protein serine/threonine kinase activity"/>
    <property type="evidence" value="ECO:0007669"/>
    <property type="project" value="UniProtKB-KW"/>
</dbReference>
<dbReference type="EMBL" id="SPLM01000108">
    <property type="protein sequence ID" value="TMW59969.1"/>
    <property type="molecule type" value="Genomic_DNA"/>
</dbReference>
<feature type="compositionally biased region" description="Low complexity" evidence="6">
    <location>
        <begin position="448"/>
        <end position="460"/>
    </location>
</feature>
<feature type="region of interest" description="Disordered" evidence="6">
    <location>
        <begin position="55"/>
        <end position="131"/>
    </location>
</feature>
<keyword evidence="1" id="KW-0723">Serine/threonine-protein kinase</keyword>
<dbReference type="SUPFAM" id="SSF56112">
    <property type="entry name" value="Protein kinase-like (PK-like)"/>
    <property type="match status" value="1"/>
</dbReference>
<dbReference type="GO" id="GO:0005524">
    <property type="term" value="F:ATP binding"/>
    <property type="evidence" value="ECO:0007669"/>
    <property type="project" value="UniProtKB-KW"/>
</dbReference>
<keyword evidence="11" id="KW-1185">Reference proteome</keyword>
<dbReference type="Pfam" id="PF00069">
    <property type="entry name" value="Pkinase"/>
    <property type="match status" value="2"/>
</dbReference>
<dbReference type="PROSITE" id="PS00108">
    <property type="entry name" value="PROTEIN_KINASE_ST"/>
    <property type="match status" value="1"/>
</dbReference>
<feature type="compositionally biased region" description="Polar residues" evidence="6">
    <location>
        <begin position="461"/>
        <end position="470"/>
    </location>
</feature>
<keyword evidence="5" id="KW-0067">ATP-binding</keyword>
<gene>
    <name evidence="10" type="ORF">Poli38472_000011</name>
</gene>
<feature type="signal peptide" evidence="8">
    <location>
        <begin position="1"/>
        <end position="24"/>
    </location>
</feature>
<feature type="compositionally biased region" description="Low complexity" evidence="6">
    <location>
        <begin position="111"/>
        <end position="129"/>
    </location>
</feature>
<dbReference type="InterPro" id="IPR051175">
    <property type="entry name" value="CLK_kinases"/>
</dbReference>
<feature type="compositionally biased region" description="Polar residues" evidence="6">
    <location>
        <begin position="56"/>
        <end position="67"/>
    </location>
</feature>
<keyword evidence="4" id="KW-0418">Kinase</keyword>
<name>A0A8K1FGF8_PYTOL</name>
<protein>
    <recommendedName>
        <fullName evidence="9">Protein kinase domain-containing protein</fullName>
    </recommendedName>
</protein>
<dbReference type="Proteomes" id="UP000794436">
    <property type="component" value="Unassembled WGS sequence"/>
</dbReference>
<dbReference type="Gene3D" id="3.30.200.20">
    <property type="entry name" value="Phosphorylase Kinase, domain 1"/>
    <property type="match status" value="1"/>
</dbReference>
<keyword evidence="8" id="KW-0732">Signal</keyword>
<evidence type="ECO:0000256" key="3">
    <source>
        <dbReference type="ARBA" id="ARBA00022741"/>
    </source>
</evidence>
<sequence length="675" mass="72392">MVGRRVALISLMAIALSSQNGVFADDTNCLVDGGSCVGESCPPSCCSGGTLPAKGTSVSGNSDSQDALTDHSHSAASGSDNSPSTTAPPPGASSQNDDAPAPTSAPEATVTSSPDTPSPSSGSSFKGSSENVDSFQSATALSNGRGVSGSTTAGIVVAALVGCVVLVAAVMYKRKNNPDGSQSPMESDYKSSGADMTPDNRSLDGILESGFRGTTGTSKTIAMSSTNGHRESGPSASRASSPFGLKNARVSSPAHVRVRFEPEHLDLALVRAHDQDAEAMLALEPTLGLDTVATAGDCVAFELDKIIREAGLGTFGRVLECLDKQRDMVVAIKVVRKVDKYTDSAKIEANILQDVNDKDEHNESLCVRMYKWFEYKGHVCMVFERLGCSLYEYLKNHDYQPFPLPSIRAFAWQLLTALEFIHSIKLIHTDLKPENILLVDDEEVRTASSSPSSTSSCSSPNGNHSQWSNGHDTRVQDVTMAEGDTGRLTCRPPASNAVKLIDFGGATYEDESKSSIINTRQYRSPEVILGLGWSYPSDIWSAGCIIAELYIGELLFATHENLEHLALIERSIGRLPSHMVERAASHATKFFRRGRLDWPEGATGDDSVEHVRRMRSLAQILRPEDAATGLLDLLQLMLVLDPDDRITAKEALNHQFFDGFTRQDITGYSSGSMSQ</sequence>
<evidence type="ECO:0000256" key="7">
    <source>
        <dbReference type="SAM" id="Phobius"/>
    </source>
</evidence>
<dbReference type="AlphaFoldDB" id="A0A8K1FGF8"/>
<dbReference type="SMART" id="SM00220">
    <property type="entry name" value="S_TKc"/>
    <property type="match status" value="1"/>
</dbReference>
<evidence type="ECO:0000256" key="4">
    <source>
        <dbReference type="ARBA" id="ARBA00022777"/>
    </source>
</evidence>
<evidence type="ECO:0000256" key="1">
    <source>
        <dbReference type="ARBA" id="ARBA00022527"/>
    </source>
</evidence>
<feature type="chain" id="PRO_5035440196" description="Protein kinase domain-containing protein" evidence="8">
    <location>
        <begin position="25"/>
        <end position="675"/>
    </location>
</feature>
<dbReference type="PANTHER" id="PTHR45646:SF11">
    <property type="entry name" value="SERINE_THREONINE-PROTEIN KINASE DOA"/>
    <property type="match status" value="1"/>
</dbReference>
<feature type="transmembrane region" description="Helical" evidence="7">
    <location>
        <begin position="153"/>
        <end position="172"/>
    </location>
</feature>
<keyword evidence="2" id="KW-0808">Transferase</keyword>
<dbReference type="OrthoDB" id="283111at2759"/>
<evidence type="ECO:0000256" key="8">
    <source>
        <dbReference type="SAM" id="SignalP"/>
    </source>
</evidence>
<dbReference type="InterPro" id="IPR011009">
    <property type="entry name" value="Kinase-like_dom_sf"/>
</dbReference>
<evidence type="ECO:0000256" key="6">
    <source>
        <dbReference type="SAM" id="MobiDB-lite"/>
    </source>
</evidence>
<dbReference type="GO" id="GO:0005634">
    <property type="term" value="C:nucleus"/>
    <property type="evidence" value="ECO:0007669"/>
    <property type="project" value="TreeGrafter"/>
</dbReference>
<evidence type="ECO:0000256" key="5">
    <source>
        <dbReference type="ARBA" id="ARBA00022840"/>
    </source>
</evidence>
<evidence type="ECO:0000259" key="9">
    <source>
        <dbReference type="PROSITE" id="PS50011"/>
    </source>
</evidence>
<dbReference type="Gene3D" id="1.10.510.10">
    <property type="entry name" value="Transferase(Phosphotransferase) domain 1"/>
    <property type="match status" value="1"/>
</dbReference>
<feature type="domain" description="Protein kinase" evidence="9">
    <location>
        <begin position="304"/>
        <end position="657"/>
    </location>
</feature>
<comment type="caution">
    <text evidence="10">The sequence shown here is derived from an EMBL/GenBank/DDBJ whole genome shotgun (WGS) entry which is preliminary data.</text>
</comment>
<keyword evidence="3" id="KW-0547">Nucleotide-binding</keyword>
<keyword evidence="7" id="KW-0472">Membrane</keyword>
<dbReference type="PANTHER" id="PTHR45646">
    <property type="entry name" value="SERINE/THREONINE-PROTEIN KINASE DOA-RELATED"/>
    <property type="match status" value="1"/>
</dbReference>
<reference evidence="10" key="1">
    <citation type="submission" date="2019-03" db="EMBL/GenBank/DDBJ databases">
        <title>Long read genome sequence of the mycoparasitic Pythium oligandrum ATCC 38472 isolated from sugarbeet rhizosphere.</title>
        <authorList>
            <person name="Gaulin E."/>
        </authorList>
    </citation>
    <scope>NUCLEOTIDE SEQUENCE</scope>
    <source>
        <strain evidence="10">ATCC 38472_TT</strain>
    </source>
</reference>
<dbReference type="CDD" id="cd14134">
    <property type="entry name" value="PKc_CLK"/>
    <property type="match status" value="1"/>
</dbReference>
<dbReference type="PROSITE" id="PS50011">
    <property type="entry name" value="PROTEIN_KINASE_DOM"/>
    <property type="match status" value="1"/>
</dbReference>
<dbReference type="InterPro" id="IPR000719">
    <property type="entry name" value="Prot_kinase_dom"/>
</dbReference>
<feature type="compositionally biased region" description="Polar residues" evidence="6">
    <location>
        <begin position="212"/>
        <end position="227"/>
    </location>
</feature>
<accession>A0A8K1FGF8</accession>
<evidence type="ECO:0000256" key="2">
    <source>
        <dbReference type="ARBA" id="ARBA00022679"/>
    </source>
</evidence>
<proteinExistence type="predicted"/>
<feature type="region of interest" description="Disordered" evidence="6">
    <location>
        <begin position="447"/>
        <end position="472"/>
    </location>
</feature>
<evidence type="ECO:0000313" key="10">
    <source>
        <dbReference type="EMBL" id="TMW59969.1"/>
    </source>
</evidence>
<keyword evidence="7" id="KW-0812">Transmembrane</keyword>
<evidence type="ECO:0000313" key="11">
    <source>
        <dbReference type="Proteomes" id="UP000794436"/>
    </source>
</evidence>
<keyword evidence="7" id="KW-1133">Transmembrane helix</keyword>
<organism evidence="10 11">
    <name type="scientific">Pythium oligandrum</name>
    <name type="common">Mycoparasitic fungus</name>
    <dbReference type="NCBI Taxonomy" id="41045"/>
    <lineage>
        <taxon>Eukaryota</taxon>
        <taxon>Sar</taxon>
        <taxon>Stramenopiles</taxon>
        <taxon>Oomycota</taxon>
        <taxon>Peronosporomycetes</taxon>
        <taxon>Pythiales</taxon>
        <taxon>Pythiaceae</taxon>
        <taxon>Pythium</taxon>
    </lineage>
</organism>
<dbReference type="InterPro" id="IPR008271">
    <property type="entry name" value="Ser/Thr_kinase_AS"/>
</dbReference>
<feature type="region of interest" description="Disordered" evidence="6">
    <location>
        <begin position="175"/>
        <end position="246"/>
    </location>
</feature>